<keyword evidence="3" id="KW-1185">Reference proteome</keyword>
<protein>
    <submittedName>
        <fullName evidence="2">Uncharacterized protein</fullName>
    </submittedName>
</protein>
<sequence>IAMGRKKQPAESPPVEKPTKKARSTKGATSQSGTGSSSQAQHSAPQIPVLQGQPIPLERRFMSQEAFE</sequence>
<proteinExistence type="predicted"/>
<comment type="caution">
    <text evidence="2">The sequence shown here is derived from an EMBL/GenBank/DDBJ whole genome shotgun (WGS) entry which is preliminary data.</text>
</comment>
<evidence type="ECO:0000256" key="1">
    <source>
        <dbReference type="SAM" id="MobiDB-lite"/>
    </source>
</evidence>
<dbReference type="AlphaFoldDB" id="A0A392VGI9"/>
<reference evidence="2 3" key="1">
    <citation type="journal article" date="2018" name="Front. Plant Sci.">
        <title>Red Clover (Trifolium pratense) and Zigzag Clover (T. medium) - A Picture of Genomic Similarities and Differences.</title>
        <authorList>
            <person name="Dluhosova J."/>
            <person name="Istvanek J."/>
            <person name="Nedelnik J."/>
            <person name="Repkova J."/>
        </authorList>
    </citation>
    <scope>NUCLEOTIDE SEQUENCE [LARGE SCALE GENOMIC DNA]</scope>
    <source>
        <strain evidence="3">cv. 10/8</strain>
        <tissue evidence="2">Leaf</tissue>
    </source>
</reference>
<evidence type="ECO:0000313" key="2">
    <source>
        <dbReference type="EMBL" id="MCI86071.1"/>
    </source>
</evidence>
<evidence type="ECO:0000313" key="3">
    <source>
        <dbReference type="Proteomes" id="UP000265520"/>
    </source>
</evidence>
<feature type="region of interest" description="Disordered" evidence="1">
    <location>
        <begin position="1"/>
        <end position="68"/>
    </location>
</feature>
<organism evidence="2 3">
    <name type="scientific">Trifolium medium</name>
    <dbReference type="NCBI Taxonomy" id="97028"/>
    <lineage>
        <taxon>Eukaryota</taxon>
        <taxon>Viridiplantae</taxon>
        <taxon>Streptophyta</taxon>
        <taxon>Embryophyta</taxon>
        <taxon>Tracheophyta</taxon>
        <taxon>Spermatophyta</taxon>
        <taxon>Magnoliopsida</taxon>
        <taxon>eudicotyledons</taxon>
        <taxon>Gunneridae</taxon>
        <taxon>Pentapetalae</taxon>
        <taxon>rosids</taxon>
        <taxon>fabids</taxon>
        <taxon>Fabales</taxon>
        <taxon>Fabaceae</taxon>
        <taxon>Papilionoideae</taxon>
        <taxon>50 kb inversion clade</taxon>
        <taxon>NPAAA clade</taxon>
        <taxon>Hologalegina</taxon>
        <taxon>IRL clade</taxon>
        <taxon>Trifolieae</taxon>
        <taxon>Trifolium</taxon>
    </lineage>
</organism>
<dbReference type="EMBL" id="LXQA011131177">
    <property type="protein sequence ID" value="MCI86071.1"/>
    <property type="molecule type" value="Genomic_DNA"/>
</dbReference>
<dbReference type="Proteomes" id="UP000265520">
    <property type="component" value="Unassembled WGS sequence"/>
</dbReference>
<feature type="compositionally biased region" description="Low complexity" evidence="1">
    <location>
        <begin position="25"/>
        <end position="44"/>
    </location>
</feature>
<feature type="non-terminal residue" evidence="2">
    <location>
        <position position="1"/>
    </location>
</feature>
<feature type="non-terminal residue" evidence="2">
    <location>
        <position position="68"/>
    </location>
</feature>
<name>A0A392VGI9_9FABA</name>
<accession>A0A392VGI9</accession>